<evidence type="ECO:0000256" key="1">
    <source>
        <dbReference type="SAM" id="MobiDB-lite"/>
    </source>
</evidence>
<feature type="region of interest" description="Disordered" evidence="1">
    <location>
        <begin position="98"/>
        <end position="128"/>
    </location>
</feature>
<accession>A0A8J4EF45</accession>
<dbReference type="Proteomes" id="UP000635606">
    <property type="component" value="Unassembled WGS sequence"/>
</dbReference>
<comment type="caution">
    <text evidence="2">The sequence shown here is derived from an EMBL/GenBank/DDBJ whole genome shotgun (WGS) entry which is preliminary data.</text>
</comment>
<feature type="compositionally biased region" description="Basic and acidic residues" evidence="1">
    <location>
        <begin position="98"/>
        <end position="113"/>
    </location>
</feature>
<reference evidence="2" key="1">
    <citation type="submission" date="2021-01" db="EMBL/GenBank/DDBJ databases">
        <title>Whole genome shotgun sequence of Virgisporangium ochraceum NBRC 16418.</title>
        <authorList>
            <person name="Komaki H."/>
            <person name="Tamura T."/>
        </authorList>
    </citation>
    <scope>NUCLEOTIDE SEQUENCE</scope>
    <source>
        <strain evidence="2">NBRC 16418</strain>
    </source>
</reference>
<protein>
    <submittedName>
        <fullName evidence="2">Uncharacterized protein</fullName>
    </submittedName>
</protein>
<dbReference type="EMBL" id="BOPH01000068">
    <property type="protein sequence ID" value="GIJ69657.1"/>
    <property type="molecule type" value="Genomic_DNA"/>
</dbReference>
<organism evidence="2 3">
    <name type="scientific">Virgisporangium ochraceum</name>
    <dbReference type="NCBI Taxonomy" id="65505"/>
    <lineage>
        <taxon>Bacteria</taxon>
        <taxon>Bacillati</taxon>
        <taxon>Actinomycetota</taxon>
        <taxon>Actinomycetes</taxon>
        <taxon>Micromonosporales</taxon>
        <taxon>Micromonosporaceae</taxon>
        <taxon>Virgisporangium</taxon>
    </lineage>
</organism>
<dbReference type="AlphaFoldDB" id="A0A8J4EF45"/>
<keyword evidence="3" id="KW-1185">Reference proteome</keyword>
<sequence length="128" mass="14102">MLTGRIILESLRVGSELRIPGLVATWVSRQDVSSSTASFQPEVWTLLDFEAPDDAYDALVEGLSGALAADQGWYADFRAGDDHVVVYPGRVFRYRHGDPAGRDEAREYGRKEGIPAGQLDWEDTSPST</sequence>
<proteinExistence type="predicted"/>
<name>A0A8J4EF45_9ACTN</name>
<evidence type="ECO:0000313" key="3">
    <source>
        <dbReference type="Proteomes" id="UP000635606"/>
    </source>
</evidence>
<gene>
    <name evidence="2" type="ORF">Voc01_045740</name>
</gene>
<dbReference type="RefSeq" id="WP_203929586.1">
    <property type="nucleotide sequence ID" value="NZ_BOPH01000068.1"/>
</dbReference>
<evidence type="ECO:0000313" key="2">
    <source>
        <dbReference type="EMBL" id="GIJ69657.1"/>
    </source>
</evidence>